<keyword evidence="1" id="KW-0808">Transferase</keyword>
<dbReference type="SMART" id="SM00212">
    <property type="entry name" value="UBCc"/>
    <property type="match status" value="1"/>
</dbReference>
<dbReference type="InterPro" id="IPR023313">
    <property type="entry name" value="UBQ-conjugating_AS"/>
</dbReference>
<dbReference type="PROSITE" id="PS00183">
    <property type="entry name" value="UBC_1"/>
    <property type="match status" value="1"/>
</dbReference>
<dbReference type="SUPFAM" id="SSF54495">
    <property type="entry name" value="UBC-like"/>
    <property type="match status" value="1"/>
</dbReference>
<protein>
    <recommendedName>
        <fullName evidence="7">UBC core domain-containing protein</fullName>
    </recommendedName>
</protein>
<dbReference type="OrthoDB" id="269518at2759"/>
<dbReference type="InterPro" id="IPR050113">
    <property type="entry name" value="Ub_conjugating_enzyme"/>
</dbReference>
<evidence type="ECO:0000256" key="5">
    <source>
        <dbReference type="PROSITE-ProRule" id="PRU10133"/>
    </source>
</evidence>
<evidence type="ECO:0000256" key="3">
    <source>
        <dbReference type="ARBA" id="ARBA00022786"/>
    </source>
</evidence>
<reference evidence="9" key="1">
    <citation type="submission" date="2016-05" db="EMBL/GenBank/DDBJ databases">
        <title>Comparative genomics of biotechnologically important yeasts.</title>
        <authorList>
            <consortium name="DOE Joint Genome Institute"/>
            <person name="Riley R."/>
            <person name="Haridas S."/>
            <person name="Wolfe K.H."/>
            <person name="Lopes M.R."/>
            <person name="Hittinger C.T."/>
            <person name="Goker M."/>
            <person name="Salamov A."/>
            <person name="Wisecaver J."/>
            <person name="Long T.M."/>
            <person name="Aerts A.L."/>
            <person name="Barry K."/>
            <person name="Choi C."/>
            <person name="Clum A."/>
            <person name="Coughlan A.Y."/>
            <person name="Deshpande S."/>
            <person name="Douglass A.P."/>
            <person name="Hanson S.J."/>
            <person name="Klenk H.-P."/>
            <person name="Labutti K."/>
            <person name="Lapidus A."/>
            <person name="Lindquist E."/>
            <person name="Lipzen A."/>
            <person name="Meier-Kolthoff J.P."/>
            <person name="Ohm R.A."/>
            <person name="Otillar R.P."/>
            <person name="Pangilinan J."/>
            <person name="Peng Y."/>
            <person name="Rokas A."/>
            <person name="Rosa C.A."/>
            <person name="Scheuner C."/>
            <person name="Sibirny A.A."/>
            <person name="Slot J.C."/>
            <person name="Stielow J.B."/>
            <person name="Sun H."/>
            <person name="Kurtzman C.P."/>
            <person name="Blackwell M."/>
            <person name="Grigoriev I.V."/>
            <person name="Jeffries T.W."/>
        </authorList>
    </citation>
    <scope>NUCLEOTIDE SEQUENCE [LARGE SCALE GENOMIC DNA]</scope>
    <source>
        <strain evidence="9">NRRL Y-12698</strain>
    </source>
</reference>
<dbReference type="STRING" id="984486.A0A1E3QTK2"/>
<dbReference type="Gene3D" id="3.10.110.10">
    <property type="entry name" value="Ubiquitin Conjugating Enzyme"/>
    <property type="match status" value="1"/>
</dbReference>
<keyword evidence="3 6" id="KW-0833">Ubl conjugation pathway</keyword>
<dbReference type="GO" id="GO:0005524">
    <property type="term" value="F:ATP binding"/>
    <property type="evidence" value="ECO:0007669"/>
    <property type="project" value="UniProtKB-UniRule"/>
</dbReference>
<feature type="active site" description="Glycyl thioester intermediate" evidence="5">
    <location>
        <position position="88"/>
    </location>
</feature>
<evidence type="ECO:0000259" key="7">
    <source>
        <dbReference type="PROSITE" id="PS50127"/>
    </source>
</evidence>
<keyword evidence="4 6" id="KW-0067">ATP-binding</keyword>
<organism evidence="8 9">
    <name type="scientific">Babjeviella inositovora NRRL Y-12698</name>
    <dbReference type="NCBI Taxonomy" id="984486"/>
    <lineage>
        <taxon>Eukaryota</taxon>
        <taxon>Fungi</taxon>
        <taxon>Dikarya</taxon>
        <taxon>Ascomycota</taxon>
        <taxon>Saccharomycotina</taxon>
        <taxon>Pichiomycetes</taxon>
        <taxon>Serinales incertae sedis</taxon>
        <taxon>Babjeviella</taxon>
    </lineage>
</organism>
<dbReference type="Pfam" id="PF00179">
    <property type="entry name" value="UQ_con"/>
    <property type="match status" value="1"/>
</dbReference>
<comment type="similarity">
    <text evidence="6">Belongs to the ubiquitin-conjugating enzyme family.</text>
</comment>
<dbReference type="PROSITE" id="PS50127">
    <property type="entry name" value="UBC_2"/>
    <property type="match status" value="1"/>
</dbReference>
<feature type="domain" description="UBC core" evidence="7">
    <location>
        <begin position="1"/>
        <end position="150"/>
    </location>
</feature>
<dbReference type="EMBL" id="KV454429">
    <property type="protein sequence ID" value="ODQ80874.1"/>
    <property type="molecule type" value="Genomic_DNA"/>
</dbReference>
<dbReference type="GeneID" id="30146484"/>
<evidence type="ECO:0000256" key="4">
    <source>
        <dbReference type="ARBA" id="ARBA00022840"/>
    </source>
</evidence>
<dbReference type="PANTHER" id="PTHR24067">
    <property type="entry name" value="UBIQUITIN-CONJUGATING ENZYME E2"/>
    <property type="match status" value="1"/>
</dbReference>
<dbReference type="InterPro" id="IPR000608">
    <property type="entry name" value="UBC"/>
</dbReference>
<dbReference type="GO" id="GO:0016740">
    <property type="term" value="F:transferase activity"/>
    <property type="evidence" value="ECO:0007669"/>
    <property type="project" value="UniProtKB-KW"/>
</dbReference>
<keyword evidence="2 6" id="KW-0547">Nucleotide-binding</keyword>
<accession>A0A1E3QTK2</accession>
<evidence type="ECO:0000256" key="2">
    <source>
        <dbReference type="ARBA" id="ARBA00022741"/>
    </source>
</evidence>
<dbReference type="RefSeq" id="XP_018986202.1">
    <property type="nucleotide sequence ID" value="XM_019128631.1"/>
</dbReference>
<dbReference type="InterPro" id="IPR016135">
    <property type="entry name" value="UBQ-conjugating_enzyme/RWD"/>
</dbReference>
<dbReference type="AlphaFoldDB" id="A0A1E3QTK2"/>
<evidence type="ECO:0000313" key="9">
    <source>
        <dbReference type="Proteomes" id="UP000094336"/>
    </source>
</evidence>
<evidence type="ECO:0000313" key="8">
    <source>
        <dbReference type="EMBL" id="ODQ80874.1"/>
    </source>
</evidence>
<evidence type="ECO:0000256" key="1">
    <source>
        <dbReference type="ARBA" id="ARBA00022679"/>
    </source>
</evidence>
<proteinExistence type="inferred from homology"/>
<sequence>MNNARIAKDIASLFRAPPPDIVLPAEGPGSLLHDISVYVRGPEETPYYGGYYKLTLKLPADYPQSAPRATFITKIFHPNVNYSSGDVCVDTLKKTWSTEISICDVLSIIRCLLIEPNPESALNEDAGKLLLEDFESFEKTARLMNKVHSLKEVEGSTEKGDKEAGGVLRDLGDGLNIIGEPGVKKVKPKKKRTGLKRL</sequence>
<name>A0A1E3QTK2_9ASCO</name>
<dbReference type="Proteomes" id="UP000094336">
    <property type="component" value="Unassembled WGS sequence"/>
</dbReference>
<evidence type="ECO:0000256" key="6">
    <source>
        <dbReference type="RuleBase" id="RU362109"/>
    </source>
</evidence>
<gene>
    <name evidence="8" type="ORF">BABINDRAFT_161067</name>
</gene>
<keyword evidence="9" id="KW-1185">Reference proteome</keyword>